<evidence type="ECO:0000313" key="2">
    <source>
        <dbReference type="Proteomes" id="UP000198736"/>
    </source>
</evidence>
<dbReference type="AlphaFoldDB" id="A0A0S4LAM4"/>
<protein>
    <submittedName>
        <fullName evidence="1">Uncharacterized protein</fullName>
    </submittedName>
</protein>
<accession>A0A0S4LAM4</accession>
<dbReference type="Proteomes" id="UP000198736">
    <property type="component" value="Unassembled WGS sequence"/>
</dbReference>
<name>A0A0S4LAM4_9BACT</name>
<organism evidence="1 2">
    <name type="scientific">Candidatus Nitrospira nitrificans</name>
    <dbReference type="NCBI Taxonomy" id="1742973"/>
    <lineage>
        <taxon>Bacteria</taxon>
        <taxon>Pseudomonadati</taxon>
        <taxon>Nitrospirota</taxon>
        <taxon>Nitrospiria</taxon>
        <taxon>Nitrospirales</taxon>
        <taxon>Nitrospiraceae</taxon>
        <taxon>Nitrospira</taxon>
    </lineage>
</organism>
<dbReference type="STRING" id="1742973.COMA2_110109"/>
<proteinExistence type="predicted"/>
<dbReference type="EMBL" id="CZPZ01000003">
    <property type="protein sequence ID" value="CUS32820.1"/>
    <property type="molecule type" value="Genomic_DNA"/>
</dbReference>
<sequence length="40" mass="4429">MSSSIAARNAYSDQFEFSGFPFQVRTGYLRATCNLKPLPG</sequence>
<evidence type="ECO:0000313" key="1">
    <source>
        <dbReference type="EMBL" id="CUS32820.1"/>
    </source>
</evidence>
<reference evidence="2" key="1">
    <citation type="submission" date="2015-10" db="EMBL/GenBank/DDBJ databases">
        <authorList>
            <person name="Luecker S."/>
            <person name="Luecker S."/>
        </authorList>
    </citation>
    <scope>NUCLEOTIDE SEQUENCE [LARGE SCALE GENOMIC DNA]</scope>
</reference>
<keyword evidence="2" id="KW-1185">Reference proteome</keyword>
<gene>
    <name evidence="1" type="ORF">COMA2_110109</name>
</gene>